<dbReference type="RefSeq" id="WP_188672587.1">
    <property type="nucleotide sequence ID" value="NZ_BMJH01000001.1"/>
</dbReference>
<feature type="region of interest" description="Disordered" evidence="1">
    <location>
        <begin position="36"/>
        <end position="84"/>
    </location>
</feature>
<evidence type="ECO:0000313" key="3">
    <source>
        <dbReference type="EMBL" id="GGC64789.1"/>
    </source>
</evidence>
<protein>
    <recommendedName>
        <fullName evidence="2">DUF732 domain-containing protein</fullName>
    </recommendedName>
</protein>
<reference evidence="3" key="1">
    <citation type="journal article" date="2014" name="Int. J. Syst. Evol. Microbiol.">
        <title>Complete genome sequence of Corynebacterium casei LMG S-19264T (=DSM 44701T), isolated from a smear-ripened cheese.</title>
        <authorList>
            <consortium name="US DOE Joint Genome Institute (JGI-PGF)"/>
            <person name="Walter F."/>
            <person name="Albersmeier A."/>
            <person name="Kalinowski J."/>
            <person name="Ruckert C."/>
        </authorList>
    </citation>
    <scope>NUCLEOTIDE SEQUENCE</scope>
    <source>
        <strain evidence="3">CGMCC 1.15478</strain>
    </source>
</reference>
<dbReference type="Pfam" id="PF05305">
    <property type="entry name" value="DUF732"/>
    <property type="match status" value="1"/>
</dbReference>
<feature type="domain" description="DUF732" evidence="2">
    <location>
        <begin position="87"/>
        <end position="164"/>
    </location>
</feature>
<proteinExistence type="predicted"/>
<comment type="caution">
    <text evidence="3">The sequence shown here is derived from an EMBL/GenBank/DDBJ whole genome shotgun (WGS) entry which is preliminary data.</text>
</comment>
<accession>A0A916UA92</accession>
<dbReference type="AlphaFoldDB" id="A0A916UA92"/>
<gene>
    <name evidence="3" type="ORF">GCM10011410_16700</name>
</gene>
<organism evidence="3 4">
    <name type="scientific">Hoyosella rhizosphaerae</name>
    <dbReference type="NCBI Taxonomy" id="1755582"/>
    <lineage>
        <taxon>Bacteria</taxon>
        <taxon>Bacillati</taxon>
        <taxon>Actinomycetota</taxon>
        <taxon>Actinomycetes</taxon>
        <taxon>Mycobacteriales</taxon>
        <taxon>Hoyosellaceae</taxon>
        <taxon>Hoyosella</taxon>
    </lineage>
</organism>
<sequence length="166" mass="16912">MAGQIVGKKSLGVTILFAAAFLAGCGGEAVVEGTPSLPVATPTTSVVVEPESDSEGDDSTGDADADSNGAETDDGSADGAVIGEPAERYLGELRRAGVQPVGDGTYALSTADYVCAAQADGVPRDVMLINVMAMVGLEQQRAGNSEPGNDVADTYIDVAERHYCDR</sequence>
<evidence type="ECO:0000313" key="4">
    <source>
        <dbReference type="Proteomes" id="UP000641514"/>
    </source>
</evidence>
<name>A0A916UA92_9ACTN</name>
<dbReference type="EMBL" id="BMJH01000001">
    <property type="protein sequence ID" value="GGC64789.1"/>
    <property type="molecule type" value="Genomic_DNA"/>
</dbReference>
<reference evidence="3" key="2">
    <citation type="submission" date="2020-09" db="EMBL/GenBank/DDBJ databases">
        <authorList>
            <person name="Sun Q."/>
            <person name="Zhou Y."/>
        </authorList>
    </citation>
    <scope>NUCLEOTIDE SEQUENCE</scope>
    <source>
        <strain evidence="3">CGMCC 1.15478</strain>
    </source>
</reference>
<keyword evidence="4" id="KW-1185">Reference proteome</keyword>
<evidence type="ECO:0000259" key="2">
    <source>
        <dbReference type="Pfam" id="PF05305"/>
    </source>
</evidence>
<feature type="compositionally biased region" description="Acidic residues" evidence="1">
    <location>
        <begin position="50"/>
        <end position="76"/>
    </location>
</feature>
<dbReference type="Proteomes" id="UP000641514">
    <property type="component" value="Unassembled WGS sequence"/>
</dbReference>
<evidence type="ECO:0000256" key="1">
    <source>
        <dbReference type="SAM" id="MobiDB-lite"/>
    </source>
</evidence>
<dbReference type="InterPro" id="IPR007969">
    <property type="entry name" value="DUF732"/>
</dbReference>